<evidence type="ECO:0000313" key="5">
    <source>
        <dbReference type="Proteomes" id="UP000179183"/>
    </source>
</evidence>
<keyword evidence="2" id="KW-1133">Transmembrane helix</keyword>
<feature type="domain" description="Polysaccharide biosynthesis protein CapD-like" evidence="3">
    <location>
        <begin position="292"/>
        <end position="582"/>
    </location>
</feature>
<feature type="transmembrane region" description="Helical" evidence="2">
    <location>
        <begin position="110"/>
        <end position="129"/>
    </location>
</feature>
<organism evidence="4 5">
    <name type="scientific">Candidatus Staskawiczbacteria bacterium RIFCSPHIGHO2_02_FULL_33_16</name>
    <dbReference type="NCBI Taxonomy" id="1802204"/>
    <lineage>
        <taxon>Bacteria</taxon>
        <taxon>Candidatus Staskawicziibacteriota</taxon>
    </lineage>
</organism>
<dbReference type="Pfam" id="PF02719">
    <property type="entry name" value="Polysacc_synt_2"/>
    <property type="match status" value="1"/>
</dbReference>
<dbReference type="InterPro" id="IPR003869">
    <property type="entry name" value="Polysac_CapD-like"/>
</dbReference>
<name>A0A1G2HWV7_9BACT</name>
<dbReference type="Proteomes" id="UP000179183">
    <property type="component" value="Unassembled WGS sequence"/>
</dbReference>
<dbReference type="Gene3D" id="3.40.50.720">
    <property type="entry name" value="NAD(P)-binding Rossmann-like Domain"/>
    <property type="match status" value="2"/>
</dbReference>
<dbReference type="CDD" id="cd05237">
    <property type="entry name" value="UDP_invert_4-6DH_SDR_e"/>
    <property type="match status" value="1"/>
</dbReference>
<feature type="transmembrane region" description="Helical" evidence="2">
    <location>
        <begin position="80"/>
        <end position="104"/>
    </location>
</feature>
<evidence type="ECO:0000259" key="3">
    <source>
        <dbReference type="Pfam" id="PF02719"/>
    </source>
</evidence>
<protein>
    <recommendedName>
        <fullName evidence="3">Polysaccharide biosynthesis protein CapD-like domain-containing protein</fullName>
    </recommendedName>
</protein>
<dbReference type="AlphaFoldDB" id="A0A1G2HWV7"/>
<reference evidence="4 5" key="1">
    <citation type="journal article" date="2016" name="Nat. Commun.">
        <title>Thousands of microbial genomes shed light on interconnected biogeochemical processes in an aquifer system.</title>
        <authorList>
            <person name="Anantharaman K."/>
            <person name="Brown C.T."/>
            <person name="Hug L.A."/>
            <person name="Sharon I."/>
            <person name="Castelle C.J."/>
            <person name="Probst A.J."/>
            <person name="Thomas B.C."/>
            <person name="Singh A."/>
            <person name="Wilkins M.J."/>
            <person name="Karaoz U."/>
            <person name="Brodie E.L."/>
            <person name="Williams K.H."/>
            <person name="Hubbard S.S."/>
            <person name="Banfield J.F."/>
        </authorList>
    </citation>
    <scope>NUCLEOTIDE SEQUENCE [LARGE SCALE GENOMIC DNA]</scope>
</reference>
<dbReference type="Pfam" id="PF13727">
    <property type="entry name" value="CoA_binding_3"/>
    <property type="match status" value="1"/>
</dbReference>
<comment type="caution">
    <text evidence="4">The sequence shown here is derived from an EMBL/GenBank/DDBJ whole genome shotgun (WGS) entry which is preliminary data.</text>
</comment>
<evidence type="ECO:0000256" key="2">
    <source>
        <dbReference type="SAM" id="Phobius"/>
    </source>
</evidence>
<dbReference type="InterPro" id="IPR036291">
    <property type="entry name" value="NAD(P)-bd_dom_sf"/>
</dbReference>
<keyword evidence="2" id="KW-0472">Membrane</keyword>
<comment type="similarity">
    <text evidence="1">Belongs to the polysaccharide synthase family.</text>
</comment>
<gene>
    <name evidence="4" type="ORF">A3D34_01325</name>
</gene>
<proteinExistence type="inferred from homology"/>
<dbReference type="SUPFAM" id="SSF51735">
    <property type="entry name" value="NAD(P)-binding Rossmann-fold domains"/>
    <property type="match status" value="2"/>
</dbReference>
<keyword evidence="2" id="KW-0812">Transmembrane</keyword>
<accession>A0A1G2HWV7</accession>
<sequence>MSLFKKTAIKRTIFFIICDIFFIALSIYLAFLLRFDLNIPKQYDPFVIRVIILAIIFIIPVFYFQKLYSFSWSYVGANEVVSIFLATTISFIFLSIAIFLSSYFPRFLNFPRSTIFVSYILVLIFCGGIRFSKRVYFQIHGLHSFAGKERTLIVGAGDAGEQIARNILSSKTNTYFPVGFVDDNPMKKGVKIHGLKVLGNIFDIPKVVKDNNIEQLIIAIPSADNKTIKEAVELGRKAGLYKIKIAPMLSEIIRGEVSIKNLKDVDVEDLLGRNAIELDKKEIEQFIKDKIVLITGAAGSIGSELSRQVSKFKPSSLIILDQDETGIFNVANELKDKFPNVKVNSLVVDIKDEEKINAIFKELKPAIVFHAAAYKHVPLMEDQPDEAVKNNIFGTEVLVKASILYNVEKFIFISTDKAVNPTSVMGATKRVCEMICQAYNQKPFGATGGKHTKFISVRFGNVLNSRGSVIPLFKEHIRKGGPVQVTHPEMKRYFMLIHEACLLVMQAGAIGNGGEVFVLDMGKPIKILDLAREMIRLSGFKPDQDIAIVFTGLRPGEKLFEEMLTAEEGTMVTHHKKIFVAKLSDISFVDMQKNIEKLQNIIYKGSKTEIIDNLKSITPYYK</sequence>
<evidence type="ECO:0000313" key="4">
    <source>
        <dbReference type="EMBL" id="OGZ67024.1"/>
    </source>
</evidence>
<feature type="transmembrane region" description="Helical" evidence="2">
    <location>
        <begin position="12"/>
        <end position="34"/>
    </location>
</feature>
<evidence type="ECO:0000256" key="1">
    <source>
        <dbReference type="ARBA" id="ARBA00007430"/>
    </source>
</evidence>
<feature type="transmembrane region" description="Helical" evidence="2">
    <location>
        <begin position="46"/>
        <end position="68"/>
    </location>
</feature>
<dbReference type="PANTHER" id="PTHR43318:SF1">
    <property type="entry name" value="POLYSACCHARIDE BIOSYNTHESIS PROTEIN EPSC-RELATED"/>
    <property type="match status" value="1"/>
</dbReference>
<dbReference type="PANTHER" id="PTHR43318">
    <property type="entry name" value="UDP-N-ACETYLGLUCOSAMINE 4,6-DEHYDRATASE"/>
    <property type="match status" value="1"/>
</dbReference>
<dbReference type="EMBL" id="MHOQ01000015">
    <property type="protein sequence ID" value="OGZ67024.1"/>
    <property type="molecule type" value="Genomic_DNA"/>
</dbReference>
<dbReference type="InterPro" id="IPR051203">
    <property type="entry name" value="Polysaccharide_Synthase-Rel"/>
</dbReference>